<reference evidence="11" key="1">
    <citation type="journal article" date="2017" name="Environ. Microbiol. Rep.">
        <title>Genetic Diversity of Marine Anaerobic Ammonium-Oxidizing Bacteria as Revealed by Genomic and Proteomic Analyses of 'Candidatus Scalindua japonica'.</title>
        <authorList>
            <person name="Oshiki M."/>
            <person name="Mizuto K."/>
            <person name="Kimura Z."/>
            <person name="Kindaichi T."/>
            <person name="Satoh H."/>
            <person name="Okabe S."/>
        </authorList>
    </citation>
    <scope>NUCLEOTIDE SEQUENCE [LARGE SCALE GENOMIC DNA]</scope>
    <source>
        <strain evidence="11">husup-a2</strain>
    </source>
</reference>
<evidence type="ECO:0000256" key="6">
    <source>
        <dbReference type="ARBA" id="ARBA00022989"/>
    </source>
</evidence>
<dbReference type="OrthoDB" id="9776218at2"/>
<dbReference type="InterPro" id="IPR013525">
    <property type="entry name" value="ABC2_TM"/>
</dbReference>
<dbReference type="GO" id="GO:0043190">
    <property type="term" value="C:ATP-binding cassette (ABC) transporter complex"/>
    <property type="evidence" value="ECO:0007669"/>
    <property type="project" value="InterPro"/>
</dbReference>
<feature type="transmembrane region" description="Helical" evidence="8">
    <location>
        <begin position="348"/>
        <end position="367"/>
    </location>
</feature>
<evidence type="ECO:0000259" key="9">
    <source>
        <dbReference type="PROSITE" id="PS51012"/>
    </source>
</evidence>
<evidence type="ECO:0000313" key="11">
    <source>
        <dbReference type="Proteomes" id="UP000218542"/>
    </source>
</evidence>
<dbReference type="InterPro" id="IPR051449">
    <property type="entry name" value="ABC-2_transporter_component"/>
</dbReference>
<keyword evidence="7 8" id="KW-0472">Membrane</keyword>
<evidence type="ECO:0000256" key="7">
    <source>
        <dbReference type="ARBA" id="ARBA00023136"/>
    </source>
</evidence>
<dbReference type="PROSITE" id="PS51012">
    <property type="entry name" value="ABC_TM2"/>
    <property type="match status" value="1"/>
</dbReference>
<feature type="transmembrane region" description="Helical" evidence="8">
    <location>
        <begin position="297"/>
        <end position="323"/>
    </location>
</feature>
<evidence type="ECO:0000256" key="5">
    <source>
        <dbReference type="ARBA" id="ARBA00022692"/>
    </source>
</evidence>
<dbReference type="RefSeq" id="WP_096894758.1">
    <property type="nucleotide sequence ID" value="NZ_BAOS01000022.1"/>
</dbReference>
<keyword evidence="4 8" id="KW-1003">Cell membrane</keyword>
<dbReference type="InterPro" id="IPR000412">
    <property type="entry name" value="ABC_2_transport"/>
</dbReference>
<feature type="transmembrane region" description="Helical" evidence="8">
    <location>
        <begin position="226"/>
        <end position="253"/>
    </location>
</feature>
<comment type="caution">
    <text evidence="10">The sequence shown here is derived from an EMBL/GenBank/DDBJ whole genome shotgun (WGS) entry which is preliminary data.</text>
</comment>
<accession>A0A286TZS7</accession>
<feature type="transmembrane region" description="Helical" evidence="8">
    <location>
        <begin position="259"/>
        <end position="285"/>
    </location>
</feature>
<evidence type="ECO:0000256" key="8">
    <source>
        <dbReference type="RuleBase" id="RU361157"/>
    </source>
</evidence>
<feature type="transmembrane region" description="Helical" evidence="8">
    <location>
        <begin position="182"/>
        <end position="205"/>
    </location>
</feature>
<dbReference type="Gene3D" id="3.40.1710.10">
    <property type="entry name" value="abc type-2 transporter like domain"/>
    <property type="match status" value="1"/>
</dbReference>
<keyword evidence="3 8" id="KW-0813">Transport</keyword>
<evidence type="ECO:0000256" key="3">
    <source>
        <dbReference type="ARBA" id="ARBA00022448"/>
    </source>
</evidence>
<feature type="transmembrane region" description="Helical" evidence="8">
    <location>
        <begin position="21"/>
        <end position="41"/>
    </location>
</feature>
<keyword evidence="6 8" id="KW-1133">Transmembrane helix</keyword>
<evidence type="ECO:0000256" key="4">
    <source>
        <dbReference type="ARBA" id="ARBA00022475"/>
    </source>
</evidence>
<dbReference type="PANTHER" id="PTHR30294:SF29">
    <property type="entry name" value="MULTIDRUG ABC TRANSPORTER PERMEASE YBHS-RELATED"/>
    <property type="match status" value="1"/>
</dbReference>
<dbReference type="EMBL" id="BAOS01000022">
    <property type="protein sequence ID" value="GAX61368.1"/>
    <property type="molecule type" value="Genomic_DNA"/>
</dbReference>
<feature type="domain" description="ABC transmembrane type-2" evidence="9">
    <location>
        <begin position="137"/>
        <end position="374"/>
    </location>
</feature>
<keyword evidence="5 8" id="KW-0812">Transmembrane</keyword>
<dbReference type="PRINTS" id="PR00164">
    <property type="entry name" value="ABC2TRNSPORT"/>
</dbReference>
<evidence type="ECO:0000256" key="2">
    <source>
        <dbReference type="ARBA" id="ARBA00007783"/>
    </source>
</evidence>
<name>A0A286TZS7_9BACT</name>
<comment type="subcellular location">
    <subcellularLocation>
        <location evidence="1 8">Cell membrane</location>
        <topology evidence="1 8">Multi-pass membrane protein</topology>
    </subcellularLocation>
</comment>
<comment type="similarity">
    <text evidence="2 8">Belongs to the ABC-2 integral membrane protein family.</text>
</comment>
<dbReference type="AlphaFoldDB" id="A0A286TZS7"/>
<dbReference type="Proteomes" id="UP000218542">
    <property type="component" value="Unassembled WGS sequence"/>
</dbReference>
<gene>
    <name evidence="10" type="ORF">SCALIN_C22_0078</name>
</gene>
<organism evidence="10 11">
    <name type="scientific">Candidatus Scalindua japonica</name>
    <dbReference type="NCBI Taxonomy" id="1284222"/>
    <lineage>
        <taxon>Bacteria</taxon>
        <taxon>Pseudomonadati</taxon>
        <taxon>Planctomycetota</taxon>
        <taxon>Candidatus Brocadiia</taxon>
        <taxon>Candidatus Brocadiales</taxon>
        <taxon>Candidatus Scalinduaceae</taxon>
        <taxon>Candidatus Scalindua</taxon>
    </lineage>
</organism>
<proteinExistence type="inferred from homology"/>
<dbReference type="PANTHER" id="PTHR30294">
    <property type="entry name" value="MEMBRANE COMPONENT OF ABC TRANSPORTER YHHJ-RELATED"/>
    <property type="match status" value="1"/>
</dbReference>
<evidence type="ECO:0000313" key="10">
    <source>
        <dbReference type="EMBL" id="GAX61368.1"/>
    </source>
</evidence>
<protein>
    <recommendedName>
        <fullName evidence="8">Transport permease protein</fullName>
    </recommendedName>
</protein>
<dbReference type="GO" id="GO:0140359">
    <property type="term" value="F:ABC-type transporter activity"/>
    <property type="evidence" value="ECO:0007669"/>
    <property type="project" value="InterPro"/>
</dbReference>
<dbReference type="InterPro" id="IPR047817">
    <property type="entry name" value="ABC2_TM_bact-type"/>
</dbReference>
<sequence length="376" mass="42689">MLERIKHILIKEFIQIFRDPKMKVMIFLTPVIQVLIFGYAVTTDVKHIATAVYDLDNSVVSRELVSRFVNSGYFYIVEYIESEGRDQYLIDRGKVRAVLRMNKGFGEDLRAGRTSQLQVIVDGTDSNTAGIALDYSARIVGQFSQKILITRFTRLKGHALKPGRVEMQTRAWFNENLESRNFYVPGTIAIIVMLITLMLTSMAVVREKEIGTMEQIMVTPITQTEFILGKTVPFALIGIADVVMITLLGVFWFEIPIRGSLLLLFVATILYLMTTLGVGLLISTISHTQQEAMMSTFFFYFPAVLLSGFMFPIANMPVFVQWFTYLNPLRYFLVIIRGIFLKGVGPDILWPQMIALAAMGLATLWLASKRFKKTIN</sequence>
<keyword evidence="11" id="KW-1185">Reference proteome</keyword>
<evidence type="ECO:0000256" key="1">
    <source>
        <dbReference type="ARBA" id="ARBA00004651"/>
    </source>
</evidence>
<dbReference type="Pfam" id="PF12698">
    <property type="entry name" value="ABC2_membrane_3"/>
    <property type="match status" value="1"/>
</dbReference>